<dbReference type="AlphaFoldDB" id="A0A1Y6BD29"/>
<sequence length="238" mass="24497">MNVTAALEWLRGSPLLGLGLTLAAYRLALWLNRRAHGHPLTNSVLIGSLLVIAVLLGCGISPAEYMKGAQFIQLLLGPATVGLAIPLYHNLSRLKRAALPLTLTLLAGSLTGILSAVGLGAAFGLPHEILLSLMPRAVTTPIAIGIAEHIGGIPALAVTFVIVSGIFGAVVVKPLFSRLRLDDDLVMGVATGIAAHGIGTARVFLLSETAGAFAGLAMGLNGLVTAVLVPIVLGFMRL</sequence>
<protein>
    <submittedName>
        <fullName evidence="6">TIGR00659 family protein</fullName>
    </submittedName>
</protein>
<feature type="transmembrane region" description="Helical" evidence="5">
    <location>
        <begin position="43"/>
        <end position="63"/>
    </location>
</feature>
<dbReference type="InterPro" id="IPR007300">
    <property type="entry name" value="CidB/LrgB"/>
</dbReference>
<organism evidence="6 7">
    <name type="scientific">Pseudogulbenkiania subflava DSM 22618</name>
    <dbReference type="NCBI Taxonomy" id="1123014"/>
    <lineage>
        <taxon>Bacteria</taxon>
        <taxon>Pseudomonadati</taxon>
        <taxon>Pseudomonadota</taxon>
        <taxon>Betaproteobacteria</taxon>
        <taxon>Neisseriales</taxon>
        <taxon>Chromobacteriaceae</taxon>
        <taxon>Pseudogulbenkiania</taxon>
    </lineage>
</organism>
<dbReference type="EMBL" id="FXAG01000002">
    <property type="protein sequence ID" value="SME98316.1"/>
    <property type="molecule type" value="Genomic_DNA"/>
</dbReference>
<keyword evidence="7" id="KW-1185">Reference proteome</keyword>
<keyword evidence="2 5" id="KW-0812">Transmembrane</keyword>
<dbReference type="Pfam" id="PF04172">
    <property type="entry name" value="LrgB"/>
    <property type="match status" value="1"/>
</dbReference>
<reference evidence="7" key="1">
    <citation type="submission" date="2017-04" db="EMBL/GenBank/DDBJ databases">
        <authorList>
            <person name="Varghese N."/>
            <person name="Submissions S."/>
        </authorList>
    </citation>
    <scope>NUCLEOTIDE SEQUENCE [LARGE SCALE GENOMIC DNA]</scope>
    <source>
        <strain evidence="7">DSM 22618</strain>
    </source>
</reference>
<dbReference type="PANTHER" id="PTHR30249">
    <property type="entry name" value="PUTATIVE SEROTONIN TRANSPORTER"/>
    <property type="match status" value="1"/>
</dbReference>
<dbReference type="Proteomes" id="UP000192920">
    <property type="component" value="Unassembled WGS sequence"/>
</dbReference>
<dbReference type="PANTHER" id="PTHR30249:SF0">
    <property type="entry name" value="PLASTIDAL GLYCOLATE_GLYCERATE TRANSLOCATOR 1, CHLOROPLASTIC"/>
    <property type="match status" value="1"/>
</dbReference>
<feature type="transmembrane region" description="Helical" evidence="5">
    <location>
        <begin position="101"/>
        <end position="125"/>
    </location>
</feature>
<dbReference type="RefSeq" id="WP_085274865.1">
    <property type="nucleotide sequence ID" value="NZ_FXAG01000002.1"/>
</dbReference>
<evidence type="ECO:0000256" key="5">
    <source>
        <dbReference type="SAM" id="Phobius"/>
    </source>
</evidence>
<evidence type="ECO:0000313" key="6">
    <source>
        <dbReference type="EMBL" id="SME98316.1"/>
    </source>
</evidence>
<feature type="transmembrane region" description="Helical" evidence="5">
    <location>
        <begin position="153"/>
        <end position="172"/>
    </location>
</feature>
<comment type="subcellular location">
    <subcellularLocation>
        <location evidence="1">Membrane</location>
        <topology evidence="1">Multi-pass membrane protein</topology>
    </subcellularLocation>
</comment>
<evidence type="ECO:0000256" key="3">
    <source>
        <dbReference type="ARBA" id="ARBA00022989"/>
    </source>
</evidence>
<dbReference type="STRING" id="1123014.SAMN02745746_00505"/>
<feature type="transmembrane region" description="Helical" evidence="5">
    <location>
        <begin position="12"/>
        <end position="31"/>
    </location>
</feature>
<dbReference type="GO" id="GO:0016020">
    <property type="term" value="C:membrane"/>
    <property type="evidence" value="ECO:0007669"/>
    <property type="project" value="UniProtKB-SubCell"/>
</dbReference>
<evidence type="ECO:0000256" key="1">
    <source>
        <dbReference type="ARBA" id="ARBA00004141"/>
    </source>
</evidence>
<proteinExistence type="predicted"/>
<accession>A0A1Y6BD29</accession>
<evidence type="ECO:0000256" key="2">
    <source>
        <dbReference type="ARBA" id="ARBA00022692"/>
    </source>
</evidence>
<evidence type="ECO:0000256" key="4">
    <source>
        <dbReference type="ARBA" id="ARBA00023136"/>
    </source>
</evidence>
<feature type="transmembrane region" description="Helical" evidence="5">
    <location>
        <begin position="184"/>
        <end position="205"/>
    </location>
</feature>
<name>A0A1Y6BD29_9NEIS</name>
<gene>
    <name evidence="6" type="ORF">SAMN02745746_00505</name>
</gene>
<keyword evidence="4 5" id="KW-0472">Membrane</keyword>
<feature type="transmembrane region" description="Helical" evidence="5">
    <location>
        <begin position="69"/>
        <end position="89"/>
    </location>
</feature>
<feature type="transmembrane region" description="Helical" evidence="5">
    <location>
        <begin position="211"/>
        <end position="236"/>
    </location>
</feature>
<evidence type="ECO:0000313" key="7">
    <source>
        <dbReference type="Proteomes" id="UP000192920"/>
    </source>
</evidence>
<keyword evidence="3 5" id="KW-1133">Transmembrane helix</keyword>